<comment type="caution">
    <text evidence="1">The sequence shown here is derived from an EMBL/GenBank/DDBJ whole genome shotgun (WGS) entry which is preliminary data.</text>
</comment>
<evidence type="ECO:0000313" key="1">
    <source>
        <dbReference type="EMBL" id="MEJ2871030.1"/>
    </source>
</evidence>
<dbReference type="Gene3D" id="3.40.50.720">
    <property type="entry name" value="NAD(P)-binding Rossmann-like Domain"/>
    <property type="match status" value="2"/>
</dbReference>
<dbReference type="Proteomes" id="UP001385809">
    <property type="component" value="Unassembled WGS sequence"/>
</dbReference>
<reference evidence="1 2" key="1">
    <citation type="submission" date="2024-03" db="EMBL/GenBank/DDBJ databases">
        <title>Actinomycetospora sp. OC33-EN08, a novel actinomycete isolated from wild orchid (Aerides multiflora).</title>
        <authorList>
            <person name="Suriyachadkun C."/>
        </authorList>
    </citation>
    <scope>NUCLEOTIDE SEQUENCE [LARGE SCALE GENOMIC DNA]</scope>
    <source>
        <strain evidence="1 2">OC33-EN08</strain>
    </source>
</reference>
<name>A0ABU8MUM8_9PSEU</name>
<organism evidence="1 2">
    <name type="scientific">Actinomycetospora aurantiaca</name>
    <dbReference type="NCBI Taxonomy" id="3129233"/>
    <lineage>
        <taxon>Bacteria</taxon>
        <taxon>Bacillati</taxon>
        <taxon>Actinomycetota</taxon>
        <taxon>Actinomycetes</taxon>
        <taxon>Pseudonocardiales</taxon>
        <taxon>Pseudonocardiaceae</taxon>
        <taxon>Actinomycetospora</taxon>
    </lineage>
</organism>
<dbReference type="EMBL" id="JBBEGN010000018">
    <property type="protein sequence ID" value="MEJ2871030.1"/>
    <property type="molecule type" value="Genomic_DNA"/>
</dbReference>
<protein>
    <recommendedName>
        <fullName evidence="3">SDR family oxidoreductase</fullName>
    </recommendedName>
</protein>
<evidence type="ECO:0000313" key="2">
    <source>
        <dbReference type="Proteomes" id="UP001385809"/>
    </source>
</evidence>
<keyword evidence="2" id="KW-1185">Reference proteome</keyword>
<accession>A0ABU8MUM8</accession>
<dbReference type="InterPro" id="IPR036291">
    <property type="entry name" value="NAD(P)-bd_dom_sf"/>
</dbReference>
<evidence type="ECO:0008006" key="3">
    <source>
        <dbReference type="Google" id="ProtNLM"/>
    </source>
</evidence>
<proteinExistence type="predicted"/>
<dbReference type="RefSeq" id="WP_337697601.1">
    <property type="nucleotide sequence ID" value="NZ_JBBEGN010000018.1"/>
</dbReference>
<sequence length="189" mass="19244">MGGMDGRVVLVLGGAGDVGRAIVDELVADGATVEILDSDSEAARACARKHGGPWGRVTHRPLVPDACEERLRAAVSQVVADRGLLSGIVALDRGPGELFAVLRAARAPLRAARGAAVAIVGPPGGIRSLAGWLADDGVRVNSVQSAPLPVDTARAVHFLLSDAAAEVTGTDWPAADRDAALPRRGSPTG</sequence>
<gene>
    <name evidence="1" type="ORF">WCD74_24920</name>
</gene>
<dbReference type="SUPFAM" id="SSF51735">
    <property type="entry name" value="NAD(P)-binding Rossmann-fold domains"/>
    <property type="match status" value="1"/>
</dbReference>